<feature type="transmembrane region" description="Helical" evidence="10">
    <location>
        <begin position="6"/>
        <end position="29"/>
    </location>
</feature>
<feature type="domain" description="G-protein coupled receptors family 1 profile" evidence="11">
    <location>
        <begin position="19"/>
        <end position="294"/>
    </location>
</feature>
<proteinExistence type="inferred from homology"/>
<keyword evidence="3 9" id="KW-0812">Transmembrane</keyword>
<feature type="non-terminal residue" evidence="12">
    <location>
        <position position="301"/>
    </location>
</feature>
<keyword evidence="2" id="KW-1003">Cell membrane</keyword>
<protein>
    <recommendedName>
        <fullName evidence="11">G-protein coupled receptors family 1 profile domain-containing protein</fullName>
    </recommendedName>
</protein>
<evidence type="ECO:0000256" key="4">
    <source>
        <dbReference type="ARBA" id="ARBA00022989"/>
    </source>
</evidence>
<dbReference type="PROSITE" id="PS50262">
    <property type="entry name" value="G_PROTEIN_RECEP_F1_2"/>
    <property type="match status" value="1"/>
</dbReference>
<dbReference type="PANTHER" id="PTHR24247">
    <property type="entry name" value="5-HYDROXYTRYPTAMINE RECEPTOR"/>
    <property type="match status" value="1"/>
</dbReference>
<feature type="transmembrane region" description="Helical" evidence="10">
    <location>
        <begin position="271"/>
        <end position="295"/>
    </location>
</feature>
<dbReference type="GO" id="GO:0007187">
    <property type="term" value="P:G protein-coupled receptor signaling pathway, coupled to cyclic nucleotide second messenger"/>
    <property type="evidence" value="ECO:0007669"/>
    <property type="project" value="TreeGrafter"/>
</dbReference>
<feature type="transmembrane region" description="Helical" evidence="10">
    <location>
        <begin position="239"/>
        <end position="265"/>
    </location>
</feature>
<evidence type="ECO:0000256" key="6">
    <source>
        <dbReference type="ARBA" id="ARBA00023136"/>
    </source>
</evidence>
<dbReference type="PRINTS" id="PR00237">
    <property type="entry name" value="GPCRRHODOPSN"/>
</dbReference>
<sequence>AVIAAAIILSAVALFTLSSNLIFIVIMLCTNKTRNLRRHKANDNNIAMMLMMSMAISDITFSVSVMPLSIVEVIENGKWNLGETLCAARQTVNDFLCSVSIFHVNFMALDRYMAVCKPLSYRLLTNKTGYVMVMVSWLVPTFLVVLPRLIGWNNLGAKESVGCTGEVCESIYKLPIFIIIVTLAIYLPFSTSYVFYFFILREVSHVTTLDTNQVALSTSETPGSSNPAMTSRSNMATKAYRTVGCLVFCFTVCWFPSWIFVTLYLQFERTIPQWVVLMISWLAYSNGAINPILYLGNRSVR</sequence>
<dbReference type="Proteomes" id="UP001497497">
    <property type="component" value="Unassembled WGS sequence"/>
</dbReference>
<dbReference type="GO" id="GO:0030425">
    <property type="term" value="C:dendrite"/>
    <property type="evidence" value="ECO:0007669"/>
    <property type="project" value="TreeGrafter"/>
</dbReference>
<evidence type="ECO:0000256" key="7">
    <source>
        <dbReference type="ARBA" id="ARBA00023170"/>
    </source>
</evidence>
<dbReference type="GO" id="GO:0007268">
    <property type="term" value="P:chemical synaptic transmission"/>
    <property type="evidence" value="ECO:0007669"/>
    <property type="project" value="TreeGrafter"/>
</dbReference>
<keyword evidence="4 10" id="KW-1133">Transmembrane helix</keyword>
<keyword evidence="7 9" id="KW-0675">Receptor</keyword>
<feature type="transmembrane region" description="Helical" evidence="10">
    <location>
        <begin position="130"/>
        <end position="150"/>
    </location>
</feature>
<dbReference type="AlphaFoldDB" id="A0AAV2I1H7"/>
<dbReference type="GO" id="GO:0030594">
    <property type="term" value="F:neurotransmitter receptor activity"/>
    <property type="evidence" value="ECO:0007669"/>
    <property type="project" value="TreeGrafter"/>
</dbReference>
<evidence type="ECO:0000256" key="5">
    <source>
        <dbReference type="ARBA" id="ARBA00023040"/>
    </source>
</evidence>
<evidence type="ECO:0000256" key="8">
    <source>
        <dbReference type="ARBA" id="ARBA00023224"/>
    </source>
</evidence>
<evidence type="ECO:0000256" key="10">
    <source>
        <dbReference type="SAM" id="Phobius"/>
    </source>
</evidence>
<evidence type="ECO:0000256" key="3">
    <source>
        <dbReference type="ARBA" id="ARBA00022692"/>
    </source>
</evidence>
<keyword evidence="13" id="KW-1185">Reference proteome</keyword>
<dbReference type="GO" id="GO:0004993">
    <property type="term" value="F:G protein-coupled serotonin receptor activity"/>
    <property type="evidence" value="ECO:0007669"/>
    <property type="project" value="TreeGrafter"/>
</dbReference>
<evidence type="ECO:0000313" key="13">
    <source>
        <dbReference type="Proteomes" id="UP001497497"/>
    </source>
</evidence>
<dbReference type="Gene3D" id="1.20.1070.10">
    <property type="entry name" value="Rhodopsin 7-helix transmembrane proteins"/>
    <property type="match status" value="1"/>
</dbReference>
<feature type="transmembrane region" description="Helical" evidence="10">
    <location>
        <begin position="176"/>
        <end position="199"/>
    </location>
</feature>
<dbReference type="EMBL" id="CAXITT010000380">
    <property type="protein sequence ID" value="CAL1540406.1"/>
    <property type="molecule type" value="Genomic_DNA"/>
</dbReference>
<keyword evidence="6 10" id="KW-0472">Membrane</keyword>
<feature type="non-terminal residue" evidence="12">
    <location>
        <position position="1"/>
    </location>
</feature>
<reference evidence="12 13" key="1">
    <citation type="submission" date="2024-04" db="EMBL/GenBank/DDBJ databases">
        <authorList>
            <consortium name="Genoscope - CEA"/>
            <person name="William W."/>
        </authorList>
    </citation>
    <scope>NUCLEOTIDE SEQUENCE [LARGE SCALE GENOMIC DNA]</scope>
</reference>
<comment type="caution">
    <text evidence="12">The sequence shown here is derived from an EMBL/GenBank/DDBJ whole genome shotgun (WGS) entry which is preliminary data.</text>
</comment>
<evidence type="ECO:0000259" key="11">
    <source>
        <dbReference type="PROSITE" id="PS50262"/>
    </source>
</evidence>
<dbReference type="GO" id="GO:0005886">
    <property type="term" value="C:plasma membrane"/>
    <property type="evidence" value="ECO:0007669"/>
    <property type="project" value="UniProtKB-SubCell"/>
</dbReference>
<dbReference type="SUPFAM" id="SSF81321">
    <property type="entry name" value="Family A G protein-coupled receptor-like"/>
    <property type="match status" value="1"/>
</dbReference>
<dbReference type="GO" id="GO:0045202">
    <property type="term" value="C:synapse"/>
    <property type="evidence" value="ECO:0007669"/>
    <property type="project" value="GOC"/>
</dbReference>
<evidence type="ECO:0000313" key="12">
    <source>
        <dbReference type="EMBL" id="CAL1540406.1"/>
    </source>
</evidence>
<name>A0AAV2I1H7_LYMST</name>
<gene>
    <name evidence="12" type="ORF">GSLYS_00014055001</name>
</gene>
<dbReference type="InterPro" id="IPR017452">
    <property type="entry name" value="GPCR_Rhodpsn_7TM"/>
</dbReference>
<keyword evidence="8 9" id="KW-0807">Transducer</keyword>
<feature type="transmembrane region" description="Helical" evidence="10">
    <location>
        <begin position="91"/>
        <end position="109"/>
    </location>
</feature>
<keyword evidence="5 9" id="KW-0297">G-protein coupled receptor</keyword>
<evidence type="ECO:0000256" key="2">
    <source>
        <dbReference type="ARBA" id="ARBA00022475"/>
    </source>
</evidence>
<evidence type="ECO:0000256" key="9">
    <source>
        <dbReference type="RuleBase" id="RU000688"/>
    </source>
</evidence>
<dbReference type="Pfam" id="PF00001">
    <property type="entry name" value="7tm_1"/>
    <property type="match status" value="1"/>
</dbReference>
<comment type="subcellular location">
    <subcellularLocation>
        <location evidence="1">Cell membrane</location>
        <topology evidence="1">Multi-pass membrane protein</topology>
    </subcellularLocation>
</comment>
<evidence type="ECO:0000256" key="1">
    <source>
        <dbReference type="ARBA" id="ARBA00004651"/>
    </source>
</evidence>
<comment type="similarity">
    <text evidence="9">Belongs to the G-protein coupled receptor 1 family.</text>
</comment>
<dbReference type="PROSITE" id="PS00237">
    <property type="entry name" value="G_PROTEIN_RECEP_F1_1"/>
    <property type="match status" value="1"/>
</dbReference>
<accession>A0AAV2I1H7</accession>
<dbReference type="InterPro" id="IPR000276">
    <property type="entry name" value="GPCR_Rhodpsn"/>
</dbReference>
<organism evidence="12 13">
    <name type="scientific">Lymnaea stagnalis</name>
    <name type="common">Great pond snail</name>
    <name type="synonym">Helix stagnalis</name>
    <dbReference type="NCBI Taxonomy" id="6523"/>
    <lineage>
        <taxon>Eukaryota</taxon>
        <taxon>Metazoa</taxon>
        <taxon>Spiralia</taxon>
        <taxon>Lophotrochozoa</taxon>
        <taxon>Mollusca</taxon>
        <taxon>Gastropoda</taxon>
        <taxon>Heterobranchia</taxon>
        <taxon>Euthyneura</taxon>
        <taxon>Panpulmonata</taxon>
        <taxon>Hygrophila</taxon>
        <taxon>Lymnaeoidea</taxon>
        <taxon>Lymnaeidae</taxon>
        <taxon>Lymnaea</taxon>
    </lineage>
</organism>
<feature type="transmembrane region" description="Helical" evidence="10">
    <location>
        <begin position="50"/>
        <end position="71"/>
    </location>
</feature>